<reference evidence="2" key="1">
    <citation type="journal article" date="2022" name="Nat. Commun.">
        <title>Chromosome evolution and the genetic basis of agronomically important traits in greater yam.</title>
        <authorList>
            <person name="Bredeson J.V."/>
            <person name="Lyons J.B."/>
            <person name="Oniyinde I.O."/>
            <person name="Okereke N.R."/>
            <person name="Kolade O."/>
            <person name="Nnabue I."/>
            <person name="Nwadili C.O."/>
            <person name="Hribova E."/>
            <person name="Parker M."/>
            <person name="Nwogha J."/>
            <person name="Shu S."/>
            <person name="Carlson J."/>
            <person name="Kariba R."/>
            <person name="Muthemba S."/>
            <person name="Knop K."/>
            <person name="Barton G.J."/>
            <person name="Sherwood A.V."/>
            <person name="Lopez-Montes A."/>
            <person name="Asiedu R."/>
            <person name="Jamnadass R."/>
            <person name="Muchugi A."/>
            <person name="Goodstein D."/>
            <person name="Egesi C.N."/>
            <person name="Featherston J."/>
            <person name="Asfaw A."/>
            <person name="Simpson G.G."/>
            <person name="Dolezel J."/>
            <person name="Hendre P.S."/>
            <person name="Van Deynze A."/>
            <person name="Kumar P.L."/>
            <person name="Obidiegwu J.E."/>
            <person name="Bhattacharjee R."/>
            <person name="Rokhsar D.S."/>
        </authorList>
    </citation>
    <scope>NUCLEOTIDE SEQUENCE [LARGE SCALE GENOMIC DNA]</scope>
    <source>
        <strain evidence="2">cv. TDa95/00328</strain>
    </source>
</reference>
<evidence type="ECO:0000313" key="2">
    <source>
        <dbReference type="Proteomes" id="UP000827976"/>
    </source>
</evidence>
<evidence type="ECO:0000313" key="1">
    <source>
        <dbReference type="EMBL" id="KAH7651458.1"/>
    </source>
</evidence>
<name>A0ACB7TS50_DIOAL</name>
<keyword evidence="1" id="KW-0560">Oxidoreductase</keyword>
<sequence length="528" mass="58853">MASSSATPLLLLYIISISLATTCHSFSTEEFLQCLQTKTSTKNISQLLFFPNTTSYSTLLLSSISNARFTTPQTSKPLLIFTPSHESHVQASVLCSKTYSLSLRVRSGGHDLEGLSYQSVDNQRFIILDLTNFRSVTVDVEHRTALVEAGATVGDLYYQIAKQTTTLGFPAGTSPTVGVGGQISSGGVGTLVRKYGLAADNVLDVRIVDVHGRILDKDSMGEDLFWAVRGGGAVSFCVVLSWKLRLVPVPQTVTLFNVVKSLQDGAIDIIDKWQRVAYNLPEDLFIETVMQTLMNGTKGAEVSFNGLYLGKSNEALQVMNNRFPELGVKASDLNEMSWIHSVLSFALYPIDSPLEILTDRSVQEKANFKAKSDYAVNLLPRAALKILWDSLLQVDRAAIYFEPYGGKMAEIPEFHIPFPHRKGSLFSILYLVAWAEEAEKNLDWVRNLYNQMTPYVSKSPRGAYLNYRDLDLGRNEGRNTSYSMAELWGHKYFKSNFLRLTLVKGEVDPADFFWNEQSIPPLVLVKLY</sequence>
<protein>
    <submittedName>
        <fullName evidence="1">Tetrahydroberberine oxidase protein</fullName>
        <ecNumber evidence="1">1.3.3.8</ecNumber>
    </submittedName>
</protein>
<gene>
    <name evidence="1" type="ORF">IHE45_20G058700</name>
</gene>
<organism evidence="1 2">
    <name type="scientific">Dioscorea alata</name>
    <name type="common">Purple yam</name>
    <dbReference type="NCBI Taxonomy" id="55571"/>
    <lineage>
        <taxon>Eukaryota</taxon>
        <taxon>Viridiplantae</taxon>
        <taxon>Streptophyta</taxon>
        <taxon>Embryophyta</taxon>
        <taxon>Tracheophyta</taxon>
        <taxon>Spermatophyta</taxon>
        <taxon>Magnoliopsida</taxon>
        <taxon>Liliopsida</taxon>
        <taxon>Dioscoreales</taxon>
        <taxon>Dioscoreaceae</taxon>
        <taxon>Dioscorea</taxon>
    </lineage>
</organism>
<comment type="caution">
    <text evidence="1">The sequence shown here is derived from an EMBL/GenBank/DDBJ whole genome shotgun (WGS) entry which is preliminary data.</text>
</comment>
<proteinExistence type="predicted"/>
<accession>A0ACB7TS50</accession>
<keyword evidence="2" id="KW-1185">Reference proteome</keyword>
<dbReference type="Proteomes" id="UP000827976">
    <property type="component" value="Chromosome 20"/>
</dbReference>
<dbReference type="EMBL" id="CM037030">
    <property type="protein sequence ID" value="KAH7651458.1"/>
    <property type="molecule type" value="Genomic_DNA"/>
</dbReference>
<dbReference type="EC" id="1.3.3.8" evidence="1"/>